<organism evidence="1 2">
    <name type="scientific">Candidatus Nitrosymbiomonas proteolyticus</name>
    <dbReference type="NCBI Taxonomy" id="2608984"/>
    <lineage>
        <taxon>Bacteria</taxon>
        <taxon>Bacillati</taxon>
        <taxon>Armatimonadota</taxon>
        <taxon>Armatimonadota incertae sedis</taxon>
        <taxon>Candidatus Nitrosymbiomonas</taxon>
    </lineage>
</organism>
<evidence type="ECO:0000313" key="1">
    <source>
        <dbReference type="EMBL" id="BBO22516.1"/>
    </source>
</evidence>
<name>A0A809S218_9BACT</name>
<dbReference type="EMBL" id="AP021858">
    <property type="protein sequence ID" value="BBO22516.1"/>
    <property type="molecule type" value="Genomic_DNA"/>
</dbReference>
<evidence type="ECO:0000313" key="2">
    <source>
        <dbReference type="Proteomes" id="UP000662873"/>
    </source>
</evidence>
<reference evidence="1" key="1">
    <citation type="journal article" name="DNA Res.">
        <title>The physiological potential of anammox bacteria as revealed by their core genome structure.</title>
        <authorList>
            <person name="Okubo T."/>
            <person name="Toyoda A."/>
            <person name="Fukuhara K."/>
            <person name="Uchiyama I."/>
            <person name="Harigaya Y."/>
            <person name="Kuroiwa M."/>
            <person name="Suzuki T."/>
            <person name="Murakami Y."/>
            <person name="Suwa Y."/>
            <person name="Takami H."/>
        </authorList>
    </citation>
    <scope>NUCLEOTIDE SEQUENCE</scope>
    <source>
        <strain evidence="1">317325-2</strain>
    </source>
</reference>
<dbReference type="Pfam" id="PF18845">
    <property type="entry name" value="baeRF_family3"/>
    <property type="match status" value="1"/>
</dbReference>
<accession>A0A809S218</accession>
<gene>
    <name evidence="1" type="ORF">NPRO_01110</name>
</gene>
<dbReference type="Proteomes" id="UP000662873">
    <property type="component" value="Chromosome"/>
</dbReference>
<dbReference type="AlphaFoldDB" id="A0A809S218"/>
<sequence length="384" mass="42535">MNWKDRMTRDELDRIRSAKAERLVSLYLPTARAGRETLQGPIYLKNLLTQAEQELSELGLRWNEIEEVLGAARALLDDDHIWVHASDGFAIFLSPGQAEGYRLPVGFEEKCVVGTRFHIKPLLPYFAKDGAFYILTLSENLVQMYLATRHQIHTLEVPEMPTSMAEALAAHDPESQLQFHTSAGSGGAGGRAAMFFGTGDETGMDKQKKELREYFERVDRAVTRYANSAPLPLILGGVDYLLPIYRKTNEFPGLIDPQFEGNYDRSTPEEVLEKAWEQIAPVFAQSRKNAEAKFAELNGTGLASAALDEVVARSFEGRVDTLFVALDREVAGEFDTEQHAVQLGGSEDLTDLCAVQTLAQGGAVYALPAAEMPGRGELAAIYRY</sequence>
<proteinExistence type="predicted"/>
<protein>
    <submittedName>
        <fullName evidence="1">Uncharacterized protein</fullName>
    </submittedName>
</protein>
<dbReference type="KEGG" id="npy:NPRO_01110"/>
<dbReference type="InterPro" id="IPR041289">
    <property type="entry name" value="Bact_RF_family3"/>
</dbReference>